<accession>A0A392RGF0</accession>
<feature type="region of interest" description="Disordered" evidence="1">
    <location>
        <begin position="1"/>
        <end position="21"/>
    </location>
</feature>
<evidence type="ECO:0000313" key="2">
    <source>
        <dbReference type="EMBL" id="MCI34906.1"/>
    </source>
</evidence>
<protein>
    <submittedName>
        <fullName evidence="2">Uncharacterized protein</fullName>
    </submittedName>
</protein>
<dbReference type="Proteomes" id="UP000265520">
    <property type="component" value="Unassembled WGS sequence"/>
</dbReference>
<reference evidence="2 3" key="1">
    <citation type="journal article" date="2018" name="Front. Plant Sci.">
        <title>Red Clover (Trifolium pratense) and Zigzag Clover (T. medium) - A Picture of Genomic Similarities and Differences.</title>
        <authorList>
            <person name="Dluhosova J."/>
            <person name="Istvanek J."/>
            <person name="Nedelnik J."/>
            <person name="Repkova J."/>
        </authorList>
    </citation>
    <scope>NUCLEOTIDE SEQUENCE [LARGE SCALE GENOMIC DNA]</scope>
    <source>
        <strain evidence="3">cv. 10/8</strain>
        <tissue evidence="2">Leaf</tissue>
    </source>
</reference>
<name>A0A392RGF0_9FABA</name>
<sequence length="32" mass="3470">MAAMWRDRETGSGPSGFGDGMAVGAAIWWQNR</sequence>
<evidence type="ECO:0000313" key="3">
    <source>
        <dbReference type="Proteomes" id="UP000265520"/>
    </source>
</evidence>
<keyword evidence="3" id="KW-1185">Reference proteome</keyword>
<organism evidence="2 3">
    <name type="scientific">Trifolium medium</name>
    <dbReference type="NCBI Taxonomy" id="97028"/>
    <lineage>
        <taxon>Eukaryota</taxon>
        <taxon>Viridiplantae</taxon>
        <taxon>Streptophyta</taxon>
        <taxon>Embryophyta</taxon>
        <taxon>Tracheophyta</taxon>
        <taxon>Spermatophyta</taxon>
        <taxon>Magnoliopsida</taxon>
        <taxon>eudicotyledons</taxon>
        <taxon>Gunneridae</taxon>
        <taxon>Pentapetalae</taxon>
        <taxon>rosids</taxon>
        <taxon>fabids</taxon>
        <taxon>Fabales</taxon>
        <taxon>Fabaceae</taxon>
        <taxon>Papilionoideae</taxon>
        <taxon>50 kb inversion clade</taxon>
        <taxon>NPAAA clade</taxon>
        <taxon>Hologalegina</taxon>
        <taxon>IRL clade</taxon>
        <taxon>Trifolieae</taxon>
        <taxon>Trifolium</taxon>
    </lineage>
</organism>
<proteinExistence type="predicted"/>
<comment type="caution">
    <text evidence="2">The sequence shown here is derived from an EMBL/GenBank/DDBJ whole genome shotgun (WGS) entry which is preliminary data.</text>
</comment>
<feature type="non-terminal residue" evidence="2">
    <location>
        <position position="32"/>
    </location>
</feature>
<dbReference type="EMBL" id="LXQA010218165">
    <property type="protein sequence ID" value="MCI34906.1"/>
    <property type="molecule type" value="Genomic_DNA"/>
</dbReference>
<evidence type="ECO:0000256" key="1">
    <source>
        <dbReference type="SAM" id="MobiDB-lite"/>
    </source>
</evidence>
<feature type="compositionally biased region" description="Basic and acidic residues" evidence="1">
    <location>
        <begin position="1"/>
        <end position="10"/>
    </location>
</feature>
<dbReference type="AlphaFoldDB" id="A0A392RGF0"/>